<protein>
    <submittedName>
        <fullName evidence="1">Uncharacterized protein</fullName>
    </submittedName>
</protein>
<evidence type="ECO:0000313" key="1">
    <source>
        <dbReference type="EMBL" id="NMD86269.1"/>
    </source>
</evidence>
<gene>
    <name evidence="1" type="ORF">HF882_06690</name>
</gene>
<accession>A0A848AYE6</accession>
<evidence type="ECO:0000313" key="2">
    <source>
        <dbReference type="Proteomes" id="UP000576225"/>
    </source>
</evidence>
<proteinExistence type="predicted"/>
<comment type="caution">
    <text evidence="1">The sequence shown here is derived from an EMBL/GenBank/DDBJ whole genome shotgun (WGS) entry which is preliminary data.</text>
</comment>
<dbReference type="Proteomes" id="UP000576225">
    <property type="component" value="Unassembled WGS sequence"/>
</dbReference>
<organism evidence="1 2">
    <name type="scientific">Victivallis vadensis</name>
    <dbReference type="NCBI Taxonomy" id="172901"/>
    <lineage>
        <taxon>Bacteria</taxon>
        <taxon>Pseudomonadati</taxon>
        <taxon>Lentisphaerota</taxon>
        <taxon>Lentisphaeria</taxon>
        <taxon>Victivallales</taxon>
        <taxon>Victivallaceae</taxon>
        <taxon>Victivallis</taxon>
    </lineage>
</organism>
<name>A0A848AYE6_9BACT</name>
<dbReference type="AlphaFoldDB" id="A0A848AYE6"/>
<reference evidence="1 2" key="1">
    <citation type="submission" date="2020-04" db="EMBL/GenBank/DDBJ databases">
        <authorList>
            <person name="Hitch T.C.A."/>
            <person name="Wylensek D."/>
            <person name="Clavel T."/>
        </authorList>
    </citation>
    <scope>NUCLEOTIDE SEQUENCE [LARGE SCALE GENOMIC DNA]</scope>
    <source>
        <strain evidence="1 2">COR2-253-APC-1A</strain>
    </source>
</reference>
<dbReference type="EMBL" id="JABAEW010000009">
    <property type="protein sequence ID" value="NMD86269.1"/>
    <property type="molecule type" value="Genomic_DNA"/>
</dbReference>
<sequence length="65" mass="7026">MNETAGNAPCEAVKAVLEHFRRHYAGAADWALYEDGKRQIAELIGPGDPAAYEAAVGELIEILEI</sequence>
<dbReference type="RefSeq" id="WP_168962064.1">
    <property type="nucleotide sequence ID" value="NZ_JABAEW010000009.1"/>
</dbReference>